<accession>A0A7Z0TUX0</accession>
<protein>
    <submittedName>
        <fullName evidence="1">ROK family protein</fullName>
    </submittedName>
</protein>
<dbReference type="RefSeq" id="WP_180545492.1">
    <property type="nucleotide sequence ID" value="NZ_JACCJZ010000017.1"/>
</dbReference>
<sequence>MTRDPRDRHAATRLPGLRIDSCNLALRDPEGDGFLGDRASQTAFRDLLDIRRRQHFTGQRDPFGRTPTRAISKDELDLVLVGGNADAAHLVHATVEDHAARLAEVVRCFLTQPAWQGVKRIVIGGGFAASRAGALSVNRAARLLKLSRSGVDLSLLRHDSDDAGLLGWVPLAPARTLRSHAFLAVDIGGTNIRCGIVAPRLETRDDGSRATVLERSQWRHAGDRPDRATTVLRLAAMLNGLIAHARTRRLQLAPFVGIACPGRICSNGRIATGAQNLPGDWEDGEFRLATALAEHLDRIGSRAPVVRLHNDAVVQGLSERPRMLSVARWGVLTVGTGLGNASYTNLGC</sequence>
<dbReference type="Gene3D" id="3.30.420.40">
    <property type="match status" value="1"/>
</dbReference>
<dbReference type="CDD" id="cd23763">
    <property type="entry name" value="ASKHA_ATPase_ROK"/>
    <property type="match status" value="1"/>
</dbReference>
<dbReference type="InterPro" id="IPR043129">
    <property type="entry name" value="ATPase_NBD"/>
</dbReference>
<comment type="caution">
    <text evidence="1">The sequence shown here is derived from an EMBL/GenBank/DDBJ whole genome shotgun (WGS) entry which is preliminary data.</text>
</comment>
<name>A0A7Z0TUX0_9GAMM</name>
<proteinExistence type="predicted"/>
<dbReference type="AlphaFoldDB" id="A0A7Z0TUX0"/>
<reference evidence="1 2" key="1">
    <citation type="submission" date="2020-07" db="EMBL/GenBank/DDBJ databases">
        <title>isolation of Luteimonas sp. SJ-16.</title>
        <authorList>
            <person name="Huang X.-X."/>
            <person name="Xu L."/>
            <person name="Sun J.-Q."/>
        </authorList>
    </citation>
    <scope>NUCLEOTIDE SEQUENCE [LARGE SCALE GENOMIC DNA]</scope>
    <source>
        <strain evidence="1 2">SJ-16</strain>
    </source>
</reference>
<organism evidence="1 2">
    <name type="scientific">Luteimonas deserti</name>
    <dbReference type="NCBI Taxonomy" id="2752306"/>
    <lineage>
        <taxon>Bacteria</taxon>
        <taxon>Pseudomonadati</taxon>
        <taxon>Pseudomonadota</taxon>
        <taxon>Gammaproteobacteria</taxon>
        <taxon>Lysobacterales</taxon>
        <taxon>Lysobacteraceae</taxon>
        <taxon>Luteimonas</taxon>
    </lineage>
</organism>
<evidence type="ECO:0000313" key="1">
    <source>
        <dbReference type="EMBL" id="NYZ63291.1"/>
    </source>
</evidence>
<dbReference type="EMBL" id="JACCJZ010000017">
    <property type="protein sequence ID" value="NYZ63291.1"/>
    <property type="molecule type" value="Genomic_DNA"/>
</dbReference>
<dbReference type="SUPFAM" id="SSF53067">
    <property type="entry name" value="Actin-like ATPase domain"/>
    <property type="match status" value="1"/>
</dbReference>
<gene>
    <name evidence="1" type="ORF">H0E82_11010</name>
</gene>
<dbReference type="Proteomes" id="UP000589896">
    <property type="component" value="Unassembled WGS sequence"/>
</dbReference>
<evidence type="ECO:0000313" key="2">
    <source>
        <dbReference type="Proteomes" id="UP000589896"/>
    </source>
</evidence>
<keyword evidence="2" id="KW-1185">Reference proteome</keyword>